<keyword evidence="1" id="KW-0418">Kinase</keyword>
<protein>
    <submittedName>
        <fullName evidence="1">STE family protein kinase catalytic domain containing protein</fullName>
    </submittedName>
</protein>
<name>A0A7T8IVY6_9CAUD</name>
<accession>A0A7T8IVY6</accession>
<dbReference type="EMBL" id="MW366843">
    <property type="protein sequence ID" value="QQO90212.1"/>
    <property type="molecule type" value="Genomic_DNA"/>
</dbReference>
<organism evidence="1 2">
    <name type="scientific">Erwinia phage pEa_SNUABM_5</name>
    <dbReference type="NCBI Taxonomy" id="2797313"/>
    <lineage>
        <taxon>Viruses</taxon>
        <taxon>Duplodnaviria</taxon>
        <taxon>Heunggongvirae</taxon>
        <taxon>Uroviricota</taxon>
        <taxon>Caudoviricetes</taxon>
        <taxon>Rivsvirus</taxon>
        <taxon>Rivsvirus SNUABM5</taxon>
    </lineage>
</organism>
<dbReference type="GO" id="GO:0016301">
    <property type="term" value="F:kinase activity"/>
    <property type="evidence" value="ECO:0007669"/>
    <property type="project" value="UniProtKB-KW"/>
</dbReference>
<dbReference type="Proteomes" id="UP000596123">
    <property type="component" value="Segment"/>
</dbReference>
<gene>
    <name evidence="1" type="ORF">pEaSNUABM5_00070</name>
</gene>
<keyword evidence="2" id="KW-1185">Reference proteome</keyword>
<evidence type="ECO:0000313" key="2">
    <source>
        <dbReference type="Proteomes" id="UP000596123"/>
    </source>
</evidence>
<keyword evidence="1" id="KW-0808">Transferase</keyword>
<reference evidence="1 2" key="1">
    <citation type="submission" date="2020-12" db="EMBL/GenBank/DDBJ databases">
        <title>Complete genome sequence of Erwinia phage pEa_SNUABM_5.</title>
        <authorList>
            <person name="Kim S.G."/>
            <person name="Lee S.B."/>
            <person name="Kwon J."/>
            <person name="Park S.C."/>
        </authorList>
    </citation>
    <scope>NUCLEOTIDE SEQUENCE [LARGE SCALE GENOMIC DNA]</scope>
</reference>
<evidence type="ECO:0000313" key="1">
    <source>
        <dbReference type="EMBL" id="QQO90212.1"/>
    </source>
</evidence>
<sequence length="133" mass="15361">MTTKQKSWPQLKTNGVTRTVFLVGKYAVKIPCVHHNYAMFIEGIRSNLAEGRFVGYDPRAPIARTLYSNRFGLLNIQERVRPVSRKNKLFRLSLQELCLGSDFFNRDFILDDPKPDNFGYTAENKLVKIDYGN</sequence>
<proteinExistence type="predicted"/>